<accession>A7SYG1</accession>
<evidence type="ECO:0000256" key="1">
    <source>
        <dbReference type="ARBA" id="ARBA00008887"/>
    </source>
</evidence>
<dbReference type="GO" id="GO:0030286">
    <property type="term" value="C:dynein complex"/>
    <property type="evidence" value="ECO:0007669"/>
    <property type="project" value="InterPro"/>
</dbReference>
<evidence type="ECO:0000313" key="2">
    <source>
        <dbReference type="EMBL" id="EDO31257.1"/>
    </source>
</evidence>
<feature type="non-terminal residue" evidence="2">
    <location>
        <position position="1"/>
    </location>
</feature>
<dbReference type="HOGENOM" id="CLU_000038_9_1_1"/>
<dbReference type="GO" id="GO:0051959">
    <property type="term" value="F:dynein light intermediate chain binding"/>
    <property type="evidence" value="ECO:0007669"/>
    <property type="project" value="InterPro"/>
</dbReference>
<dbReference type="GO" id="GO:0007018">
    <property type="term" value="P:microtubule-based movement"/>
    <property type="evidence" value="ECO:0007669"/>
    <property type="project" value="InterPro"/>
</dbReference>
<proteinExistence type="inferred from homology"/>
<dbReference type="PhylomeDB" id="A7SYG1"/>
<organism evidence="2 3">
    <name type="scientific">Nematostella vectensis</name>
    <name type="common">Starlet sea anemone</name>
    <dbReference type="NCBI Taxonomy" id="45351"/>
    <lineage>
        <taxon>Eukaryota</taxon>
        <taxon>Metazoa</taxon>
        <taxon>Cnidaria</taxon>
        <taxon>Anthozoa</taxon>
        <taxon>Hexacorallia</taxon>
        <taxon>Actiniaria</taxon>
        <taxon>Edwardsiidae</taxon>
        <taxon>Nematostella</taxon>
    </lineage>
</organism>
<evidence type="ECO:0000313" key="3">
    <source>
        <dbReference type="Proteomes" id="UP000001593"/>
    </source>
</evidence>
<dbReference type="AlphaFoldDB" id="A7SYG1"/>
<name>A7SYG1_NEMVE</name>
<comment type="similarity">
    <text evidence="1">Belongs to the dynein heavy chain family.</text>
</comment>
<dbReference type="GO" id="GO:0045505">
    <property type="term" value="F:dynein intermediate chain binding"/>
    <property type="evidence" value="ECO:0007669"/>
    <property type="project" value="InterPro"/>
</dbReference>
<dbReference type="eggNOG" id="KOG3595">
    <property type="taxonomic scope" value="Eukaryota"/>
</dbReference>
<sequence length="77" mass="8988">QVGLLGIQMIWTRDAEEALKHARHDKKIMASTNQKFLNLLNSLIDVTTQELTKMERTKFETLVTIHVHQRDIFDDLV</sequence>
<dbReference type="KEGG" id="nve:5502140"/>
<dbReference type="PANTHER" id="PTHR46532">
    <property type="entry name" value="MALE FERTILITY FACTOR KL5"/>
    <property type="match status" value="1"/>
</dbReference>
<dbReference type="InParanoid" id="A7SYG1"/>
<dbReference type="EMBL" id="DS469920">
    <property type="protein sequence ID" value="EDO31257.1"/>
    <property type="molecule type" value="Genomic_DNA"/>
</dbReference>
<dbReference type="Gene3D" id="1.20.58.1120">
    <property type="match status" value="1"/>
</dbReference>
<reference evidence="2 3" key="1">
    <citation type="journal article" date="2007" name="Science">
        <title>Sea anemone genome reveals ancestral eumetazoan gene repertoire and genomic organization.</title>
        <authorList>
            <person name="Putnam N.H."/>
            <person name="Srivastava M."/>
            <person name="Hellsten U."/>
            <person name="Dirks B."/>
            <person name="Chapman J."/>
            <person name="Salamov A."/>
            <person name="Terry A."/>
            <person name="Shapiro H."/>
            <person name="Lindquist E."/>
            <person name="Kapitonov V.V."/>
            <person name="Jurka J."/>
            <person name="Genikhovich G."/>
            <person name="Grigoriev I.V."/>
            <person name="Lucas S.M."/>
            <person name="Steele R.E."/>
            <person name="Finnerty J.R."/>
            <person name="Technau U."/>
            <person name="Martindale M.Q."/>
            <person name="Rokhsar D.S."/>
        </authorList>
    </citation>
    <scope>NUCLEOTIDE SEQUENCE [LARGE SCALE GENOMIC DNA]</scope>
    <source>
        <strain evidence="3">CH2 X CH6</strain>
    </source>
</reference>
<dbReference type="STRING" id="45351.A7SYG1"/>
<dbReference type="PANTHER" id="PTHR46532:SF4">
    <property type="entry name" value="AAA+ ATPASE DOMAIN-CONTAINING PROTEIN"/>
    <property type="match status" value="1"/>
</dbReference>
<keyword evidence="3" id="KW-1185">Reference proteome</keyword>
<feature type="non-terminal residue" evidence="2">
    <location>
        <position position="77"/>
    </location>
</feature>
<gene>
    <name evidence="2" type="ORF">NEMVEDRAFT_v1g49135</name>
</gene>
<protein>
    <submittedName>
        <fullName evidence="2">Uncharacterized protein</fullName>
    </submittedName>
</protein>
<dbReference type="InterPro" id="IPR026983">
    <property type="entry name" value="DHC"/>
</dbReference>
<dbReference type="Proteomes" id="UP000001593">
    <property type="component" value="Unassembled WGS sequence"/>
</dbReference>